<name>A0ACC1CRA7_9NEOP</name>
<organism evidence="1 2">
    <name type="scientific">Dendrolimus kikuchii</name>
    <dbReference type="NCBI Taxonomy" id="765133"/>
    <lineage>
        <taxon>Eukaryota</taxon>
        <taxon>Metazoa</taxon>
        <taxon>Ecdysozoa</taxon>
        <taxon>Arthropoda</taxon>
        <taxon>Hexapoda</taxon>
        <taxon>Insecta</taxon>
        <taxon>Pterygota</taxon>
        <taxon>Neoptera</taxon>
        <taxon>Endopterygota</taxon>
        <taxon>Lepidoptera</taxon>
        <taxon>Glossata</taxon>
        <taxon>Ditrysia</taxon>
        <taxon>Bombycoidea</taxon>
        <taxon>Lasiocampidae</taxon>
        <taxon>Dendrolimus</taxon>
    </lineage>
</organism>
<proteinExistence type="predicted"/>
<reference evidence="1 2" key="1">
    <citation type="journal article" date="2021" name="Front. Genet.">
        <title>Chromosome-Level Genome Assembly Reveals Significant Gene Expansion in the Toll and IMD Signaling Pathways of Dendrolimus kikuchii.</title>
        <authorList>
            <person name="Zhou J."/>
            <person name="Wu P."/>
            <person name="Xiong Z."/>
            <person name="Liu N."/>
            <person name="Zhao N."/>
            <person name="Ji M."/>
            <person name="Qiu Y."/>
            <person name="Yang B."/>
        </authorList>
    </citation>
    <scope>NUCLEOTIDE SEQUENCE [LARGE SCALE GENOMIC DNA]</scope>
    <source>
        <strain evidence="1">Ann1</strain>
    </source>
</reference>
<evidence type="ECO:0000313" key="1">
    <source>
        <dbReference type="EMBL" id="KAJ0173934.1"/>
    </source>
</evidence>
<gene>
    <name evidence="1" type="ORF">K1T71_010080</name>
</gene>
<comment type="caution">
    <text evidence="1">The sequence shown here is derived from an EMBL/GenBank/DDBJ whole genome shotgun (WGS) entry which is preliminary data.</text>
</comment>
<evidence type="ECO:0000313" key="2">
    <source>
        <dbReference type="Proteomes" id="UP000824533"/>
    </source>
</evidence>
<accession>A0ACC1CRA7</accession>
<dbReference type="EMBL" id="CM034404">
    <property type="protein sequence ID" value="KAJ0173934.1"/>
    <property type="molecule type" value="Genomic_DNA"/>
</dbReference>
<keyword evidence="2" id="KW-1185">Reference proteome</keyword>
<protein>
    <submittedName>
        <fullName evidence="1">Uncharacterized protein</fullName>
    </submittedName>
</protein>
<dbReference type="Proteomes" id="UP000824533">
    <property type="component" value="Linkage Group LG18"/>
</dbReference>
<sequence length="1623" mass="182534">MDLNTLIVLMWKHLVVRVRRFIHTPIEILSPTLLFILTFLLFKELRGPAFSHHDGGSVKMTEPLPLTRVYRLHDIFYYPNTSITRSLMEAVKEKSVSRQYTAVENLTKVNELAKDMSDQDALVIFKDMDGATLPNKLNYTIRMTKYFRTDSYEPEDMQLKPRSSYGETYEQFMRLQWALDTSYIKILTGNVVNVTVTLQEFPYYNNNDDNTMSTKCTLLQVACFLGMMLPYIFLMSRLLEERSTGIQELIKMVGVSPMTLGISHFLNVLPTGLSYAIIGAVLSKVGEVPLLPQSNGFLIFVMMILHFATVVSFAFVSSYLVKSTQYVVTVSLFSYLILWLPIRLLNLVTLRSGTLILTGLLPHAPMYWFWDEVSALESYSDGLTISKIFTSHTEGSGPVLYGFVFMIAQIIIFSFLAWYLSMVRPGKYGQAMPWNFIFSTQYWRKNEIDPYNMLAEEEGMKPYTDPRYFESAPLNLDVGIRVVDVSKVFDKQKALDGVSLDVYKGEITVLLGHNGAGKTTLISIITGMMGATNGNVYVNGLDLSRQRQEVRKNLGLCPQHNLYFPDLTVLEHLKFFALLKGSSFKDANESSLALLDKLGLRAKAQCKGAELSGGMKRRLQLACALSGGASVLILDEPTSGLDVETRRELWDLLLSLRGDRTVLLTTHFMEEADALGDRVAALHAGTLRCHATTMFLKKAIGTGYRLTLTTIGMPNTEGISKAITSKLPQASLTEQSVNSICFSLPAANCQKFASLFNYLESKRPELGINSIGVGVSTLEEVFLKLCSDIDTNFSEDEIDSALPAPKFKKVSGIKLYLRQSRVLIHRQFKYITSKKLAFFLMGFVLPVLTICVMIKSIADPSYGDEGNSIAMNLNLYDGRTDKRVLYNADEQNMRVLKDKYAGVHFEKADDVVKDILEIGKRNVIDYNKYLVGIELNETNAKVLYTTTIRHAAPVALNLLSNVIATWFIPSADGGTLETRNQPVNHYIASVYEEPKTRTEIMMLMAIICGVIMATLINFVSLPCKERASGARHAHIMSGCPGILYWTLTLIYNVLITTVLLFLPTLIALFLLDDKGTFVHYKFVFAMLYVLVMGSMAFFAMMYLISLHFSERSAGVVLIAIVFVTGLITPTIHDVDIATKVFDNVTFRWSMTIIGMVVPAHAFTMGAITVGYISRLNTFCDMNRDMCPNLISSEDYLYFNKEKCCRNEDANCYFCFADGNYEVGAAKWMITLACQFLVYWALIILTESGFFNRVCDKIVNCRYRVISFLRDETVRAENEYVKRAIELPKKQISDAMLVREVHKNYFSLFRKSCNAVKGVSFSVKKGECFGLLGVNGAGKSTTFKMMTAEDCTTRGEITANARRMHKEREAYMRTLGYCPQFFGLDQFLTGRENLSLVLTLRGFDEDVVKSEVKSWMEVVGLEKYADRLVSEYSGGCTRRLGSAAALACGAPLTLLDEPTAGVDVSARRRVWKALRRGLKEHRAVVITSHSMDEMEALCSRIAIMSQGALVALGSAATLRANHAAGHAVVFKIRHYANADEVDNANSEVTRLKEKVHTHFHCTLKDEHKTMLHYHINETMRYSDLFEALESLKETFPSLIEDYSVTETTLEEVFLSFAKENQEIV</sequence>